<reference evidence="2" key="1">
    <citation type="submission" date="2022-08" db="EMBL/GenBank/DDBJ databases">
        <authorList>
            <person name="Gutierrez-Valencia J."/>
        </authorList>
    </citation>
    <scope>NUCLEOTIDE SEQUENCE</scope>
</reference>
<accession>A0AAV0JD88</accession>
<evidence type="ECO:0008006" key="4">
    <source>
        <dbReference type="Google" id="ProtNLM"/>
    </source>
</evidence>
<name>A0AAV0JD88_9ROSI</name>
<dbReference type="Proteomes" id="UP001154282">
    <property type="component" value="Unassembled WGS sequence"/>
</dbReference>
<gene>
    <name evidence="2" type="ORF">LITE_LOCUS13729</name>
</gene>
<evidence type="ECO:0000313" key="3">
    <source>
        <dbReference type="Proteomes" id="UP001154282"/>
    </source>
</evidence>
<evidence type="ECO:0000313" key="2">
    <source>
        <dbReference type="EMBL" id="CAI0407870.1"/>
    </source>
</evidence>
<keyword evidence="3" id="KW-1185">Reference proteome</keyword>
<protein>
    <recommendedName>
        <fullName evidence="4">Defensin-like protein</fullName>
    </recommendedName>
</protein>
<feature type="signal peptide" evidence="1">
    <location>
        <begin position="1"/>
        <end position="24"/>
    </location>
</feature>
<evidence type="ECO:0000256" key="1">
    <source>
        <dbReference type="SAM" id="SignalP"/>
    </source>
</evidence>
<comment type="caution">
    <text evidence="2">The sequence shown here is derived from an EMBL/GenBank/DDBJ whole genome shotgun (WGS) entry which is preliminary data.</text>
</comment>
<proteinExistence type="predicted"/>
<feature type="non-terminal residue" evidence="2">
    <location>
        <position position="92"/>
    </location>
</feature>
<dbReference type="AlphaFoldDB" id="A0AAV0JD88"/>
<sequence length="92" mass="10046">MEKSTSKLVSFLLVLFIVAHYGEVSRFGRAEARGLLTSHLFDHCKTDADCQDLCGNKCMIPEYSICGCANNQCGCQSSLFPVDIPVAIQGKN</sequence>
<dbReference type="EMBL" id="CAMGYJ010000004">
    <property type="protein sequence ID" value="CAI0407870.1"/>
    <property type="molecule type" value="Genomic_DNA"/>
</dbReference>
<feature type="chain" id="PRO_5043617302" description="Defensin-like protein" evidence="1">
    <location>
        <begin position="25"/>
        <end position="92"/>
    </location>
</feature>
<keyword evidence="1" id="KW-0732">Signal</keyword>
<organism evidence="2 3">
    <name type="scientific">Linum tenue</name>
    <dbReference type="NCBI Taxonomy" id="586396"/>
    <lineage>
        <taxon>Eukaryota</taxon>
        <taxon>Viridiplantae</taxon>
        <taxon>Streptophyta</taxon>
        <taxon>Embryophyta</taxon>
        <taxon>Tracheophyta</taxon>
        <taxon>Spermatophyta</taxon>
        <taxon>Magnoliopsida</taxon>
        <taxon>eudicotyledons</taxon>
        <taxon>Gunneridae</taxon>
        <taxon>Pentapetalae</taxon>
        <taxon>rosids</taxon>
        <taxon>fabids</taxon>
        <taxon>Malpighiales</taxon>
        <taxon>Linaceae</taxon>
        <taxon>Linum</taxon>
    </lineage>
</organism>